<evidence type="ECO:0000256" key="8">
    <source>
        <dbReference type="SAM" id="SignalP"/>
    </source>
</evidence>
<dbReference type="PANTHER" id="PTHR47966:SF75">
    <property type="entry name" value="ENDOPEPTIDASE (CTSD), PUTATIVE (AFU_ORTHOLOGUE AFUA_4G07040)-RELATED"/>
    <property type="match status" value="1"/>
</dbReference>
<evidence type="ECO:0000259" key="9">
    <source>
        <dbReference type="PROSITE" id="PS51767"/>
    </source>
</evidence>
<dbReference type="PROSITE" id="PS00141">
    <property type="entry name" value="ASP_PROTEASE"/>
    <property type="match status" value="1"/>
</dbReference>
<sequence length="490" mass="52151">MLLKTSLIVAFASTVTALMPFQADRFITTDDYVKVSSVQDVPAGYRKHLATLGSTTSKTASVVMKPSEVNSTKSSTVLNIVPGISLLETDENNECYYVNTTIGTKEFPLIIDTGSAYLWVYGSECTEKACEDEAVYTPSSESTTATSTFALAYVTGTASGDVVEDNIIVNKLATTQKFRFGMAATVPDFFSNYPVSGIFGLPSNDSSSIESIISALYDSHAIDTKRFSISLGQVGSNKSEYSNAGIFAIGKPIEELYTGEIHYTPLLETESLYWQVVISGVSVDSYGVTFNESIEINGTKSTSKRTAIVDSGTTVLALPAQDALDIHTYFPESITDGTNFAIFCNSSLDITLTLNNHNYTIGPEQYLGQAYDNDSSYAGYCVSNIQGVSSDTVDSWILGAVFLKTVYADFDVENQQIGFASRNENVELTSTATSVSSASGTAAATTLSTSTSAKNSSSNSTSSYKDAAVGTAVGLSICSFLIPALVAVLL</sequence>
<dbReference type="OrthoDB" id="28208at2759"/>
<keyword evidence="7" id="KW-0472">Membrane</keyword>
<dbReference type="AlphaFoldDB" id="A0A061AJ36"/>
<feature type="disulfide bond" evidence="5">
    <location>
        <begin position="125"/>
        <end position="130"/>
    </location>
</feature>
<organism evidence="10">
    <name type="scientific">Cyberlindnera fabianii</name>
    <name type="common">Yeast</name>
    <name type="synonym">Hansenula fabianii</name>
    <dbReference type="NCBI Taxonomy" id="36022"/>
    <lineage>
        <taxon>Eukaryota</taxon>
        <taxon>Fungi</taxon>
        <taxon>Dikarya</taxon>
        <taxon>Ascomycota</taxon>
        <taxon>Saccharomycotina</taxon>
        <taxon>Saccharomycetes</taxon>
        <taxon>Phaffomycetales</taxon>
        <taxon>Phaffomycetaceae</taxon>
        <taxon>Cyberlindnera</taxon>
    </lineage>
</organism>
<gene>
    <name evidence="10" type="ORF">CYFA0S_01e11826g</name>
</gene>
<evidence type="ECO:0000256" key="1">
    <source>
        <dbReference type="ARBA" id="ARBA00007447"/>
    </source>
</evidence>
<accession>A0A061AJ36</accession>
<dbReference type="InterPro" id="IPR001969">
    <property type="entry name" value="Aspartic_peptidase_AS"/>
</dbReference>
<dbReference type="GO" id="GO:0006508">
    <property type="term" value="P:proteolysis"/>
    <property type="evidence" value="ECO:0007669"/>
    <property type="project" value="UniProtKB-KW"/>
</dbReference>
<feature type="active site" evidence="4">
    <location>
        <position position="310"/>
    </location>
</feature>
<protein>
    <submittedName>
        <fullName evidence="10">CYFA0S01e11826g1_1</fullName>
    </submittedName>
</protein>
<keyword evidence="7" id="KW-1133">Transmembrane helix</keyword>
<dbReference type="GO" id="GO:0004190">
    <property type="term" value="F:aspartic-type endopeptidase activity"/>
    <property type="evidence" value="ECO:0007669"/>
    <property type="project" value="UniProtKB-KW"/>
</dbReference>
<dbReference type="PRINTS" id="PR00792">
    <property type="entry name" value="PEPSIN"/>
</dbReference>
<feature type="signal peptide" evidence="8">
    <location>
        <begin position="1"/>
        <end position="17"/>
    </location>
</feature>
<dbReference type="PhylomeDB" id="A0A061AJ36"/>
<dbReference type="Pfam" id="PF00026">
    <property type="entry name" value="Asp"/>
    <property type="match status" value="1"/>
</dbReference>
<keyword evidence="6" id="KW-0378">Hydrolase</keyword>
<comment type="similarity">
    <text evidence="1 6">Belongs to the peptidase A1 family.</text>
</comment>
<dbReference type="InterPro" id="IPR033121">
    <property type="entry name" value="PEPTIDASE_A1"/>
</dbReference>
<reference evidence="10" key="1">
    <citation type="journal article" date="2014" name="Genome Announc.">
        <title>Genome sequence of the yeast Cyberlindnera fabianii (Hansenula fabianii).</title>
        <authorList>
            <person name="Freel K.C."/>
            <person name="Sarilar V."/>
            <person name="Neuveglise C."/>
            <person name="Devillers H."/>
            <person name="Friedrich A."/>
            <person name="Schacherer J."/>
        </authorList>
    </citation>
    <scope>NUCLEOTIDE SEQUENCE</scope>
    <source>
        <strain evidence="10">YJS4271</strain>
    </source>
</reference>
<keyword evidence="7" id="KW-0812">Transmembrane</keyword>
<keyword evidence="5" id="KW-1015">Disulfide bond</keyword>
<dbReference type="Gene3D" id="2.40.70.10">
    <property type="entry name" value="Acid Proteases"/>
    <property type="match status" value="2"/>
</dbReference>
<dbReference type="InterPro" id="IPR021109">
    <property type="entry name" value="Peptidase_aspartic_dom_sf"/>
</dbReference>
<dbReference type="PANTHER" id="PTHR47966">
    <property type="entry name" value="BETA-SITE APP-CLEAVING ENZYME, ISOFORM A-RELATED"/>
    <property type="match status" value="1"/>
</dbReference>
<evidence type="ECO:0000256" key="5">
    <source>
        <dbReference type="PIRSR" id="PIRSR601461-2"/>
    </source>
</evidence>
<keyword evidence="6" id="KW-0645">Protease</keyword>
<feature type="transmembrane region" description="Helical" evidence="7">
    <location>
        <begin position="467"/>
        <end position="489"/>
    </location>
</feature>
<feature type="domain" description="Peptidase A1" evidence="9">
    <location>
        <begin position="96"/>
        <end position="420"/>
    </location>
</feature>
<dbReference type="CDD" id="cd05471">
    <property type="entry name" value="pepsin_like"/>
    <property type="match status" value="1"/>
</dbReference>
<evidence type="ECO:0000313" key="10">
    <source>
        <dbReference type="EMBL" id="CDR37544.1"/>
    </source>
</evidence>
<dbReference type="InterPro" id="IPR034164">
    <property type="entry name" value="Pepsin-like_dom"/>
</dbReference>
<keyword evidence="2 8" id="KW-0732">Signal</keyword>
<proteinExistence type="inferred from homology"/>
<dbReference type="PROSITE" id="PS51767">
    <property type="entry name" value="PEPTIDASE_A1"/>
    <property type="match status" value="1"/>
</dbReference>
<evidence type="ECO:0000256" key="4">
    <source>
        <dbReference type="PIRSR" id="PIRSR601461-1"/>
    </source>
</evidence>
<dbReference type="EMBL" id="LK052886">
    <property type="protein sequence ID" value="CDR37544.1"/>
    <property type="molecule type" value="Genomic_DNA"/>
</dbReference>
<feature type="chain" id="PRO_5001593451" evidence="8">
    <location>
        <begin position="18"/>
        <end position="490"/>
    </location>
</feature>
<evidence type="ECO:0000256" key="3">
    <source>
        <dbReference type="ARBA" id="ARBA00022750"/>
    </source>
</evidence>
<dbReference type="VEuPathDB" id="FungiDB:BON22_0323"/>
<feature type="active site" evidence="4">
    <location>
        <position position="112"/>
    </location>
</feature>
<dbReference type="SUPFAM" id="SSF50630">
    <property type="entry name" value="Acid proteases"/>
    <property type="match status" value="1"/>
</dbReference>
<keyword evidence="3 6" id="KW-0064">Aspartyl protease</keyword>
<evidence type="ECO:0000256" key="6">
    <source>
        <dbReference type="RuleBase" id="RU000454"/>
    </source>
</evidence>
<name>A0A061AJ36_CYBFA</name>
<dbReference type="InterPro" id="IPR001461">
    <property type="entry name" value="Aspartic_peptidase_A1"/>
</dbReference>
<evidence type="ECO:0000256" key="2">
    <source>
        <dbReference type="ARBA" id="ARBA00022729"/>
    </source>
</evidence>
<evidence type="ECO:0000256" key="7">
    <source>
        <dbReference type="SAM" id="Phobius"/>
    </source>
</evidence>